<keyword evidence="4" id="KW-1185">Reference proteome</keyword>
<evidence type="ECO:0000313" key="3">
    <source>
        <dbReference type="EMBL" id="WNO52719.1"/>
    </source>
</evidence>
<evidence type="ECO:0000256" key="1">
    <source>
        <dbReference type="SAM" id="MobiDB-lite"/>
    </source>
</evidence>
<keyword evidence="2" id="KW-0812">Transmembrane</keyword>
<dbReference type="Proteomes" id="UP001302249">
    <property type="component" value="Chromosome"/>
</dbReference>
<feature type="transmembrane region" description="Helical" evidence="2">
    <location>
        <begin position="20"/>
        <end position="43"/>
    </location>
</feature>
<evidence type="ECO:0000256" key="2">
    <source>
        <dbReference type="SAM" id="Phobius"/>
    </source>
</evidence>
<dbReference type="RefSeq" id="WP_313913457.1">
    <property type="nucleotide sequence ID" value="NZ_CP135076.1"/>
</dbReference>
<sequence>MADESDDRHEGWDVPFRKGALIGVGVPLCLLLVVLATGTWFNVTLQPGTYRQPQQFPAPGLDTGISRPTVASDVPDPAEPEDPAVTRAKRIVLRDGIPDWPEARP</sequence>
<name>A0ABZ0B8T1_9SPHN</name>
<feature type="region of interest" description="Disordered" evidence="1">
    <location>
        <begin position="54"/>
        <end position="86"/>
    </location>
</feature>
<protein>
    <submittedName>
        <fullName evidence="3">Uncharacterized protein</fullName>
    </submittedName>
</protein>
<organism evidence="3 4">
    <name type="scientific">Stakelama saccharophila</name>
    <dbReference type="NCBI Taxonomy" id="3075605"/>
    <lineage>
        <taxon>Bacteria</taxon>
        <taxon>Pseudomonadati</taxon>
        <taxon>Pseudomonadota</taxon>
        <taxon>Alphaproteobacteria</taxon>
        <taxon>Sphingomonadales</taxon>
        <taxon>Sphingomonadaceae</taxon>
        <taxon>Stakelama</taxon>
    </lineage>
</organism>
<proteinExistence type="predicted"/>
<keyword evidence="2" id="KW-1133">Transmembrane helix</keyword>
<keyword evidence="2" id="KW-0472">Membrane</keyword>
<gene>
    <name evidence="3" type="ORF">RPR59_09605</name>
</gene>
<dbReference type="EMBL" id="CP135076">
    <property type="protein sequence ID" value="WNO52719.1"/>
    <property type="molecule type" value="Genomic_DNA"/>
</dbReference>
<accession>A0ABZ0B8T1</accession>
<evidence type="ECO:0000313" key="4">
    <source>
        <dbReference type="Proteomes" id="UP001302249"/>
    </source>
</evidence>
<reference evidence="3 4" key="1">
    <citation type="submission" date="2023-09" db="EMBL/GenBank/DDBJ databases">
        <authorList>
            <person name="Rey-Velasco X."/>
        </authorList>
    </citation>
    <scope>NUCLEOTIDE SEQUENCE [LARGE SCALE GENOMIC DNA]</scope>
    <source>
        <strain evidence="3 4">W311</strain>
    </source>
</reference>